<feature type="transmembrane region" description="Helical" evidence="6">
    <location>
        <begin position="21"/>
        <end position="41"/>
    </location>
</feature>
<dbReference type="Pfam" id="PF02518">
    <property type="entry name" value="HATPase_c"/>
    <property type="match status" value="1"/>
</dbReference>
<dbReference type="InterPro" id="IPR050640">
    <property type="entry name" value="Bact_2-comp_sensor_kinase"/>
</dbReference>
<reference evidence="8" key="1">
    <citation type="submission" date="2020-08" db="EMBL/GenBank/DDBJ databases">
        <title>Genome public.</title>
        <authorList>
            <person name="Liu C."/>
            <person name="Sun Q."/>
        </authorList>
    </citation>
    <scope>NUCLEOTIDE SEQUENCE</scope>
    <source>
        <strain evidence="8">NSJ-15</strain>
    </source>
</reference>
<dbReference type="GO" id="GO:0016020">
    <property type="term" value="C:membrane"/>
    <property type="evidence" value="ECO:0007669"/>
    <property type="project" value="UniProtKB-SubCell"/>
</dbReference>
<dbReference type="Pfam" id="PF00672">
    <property type="entry name" value="HAMP"/>
    <property type="match status" value="1"/>
</dbReference>
<organism evidence="8 9">
    <name type="scientific">Massiliimalia timonensis</name>
    <dbReference type="NCBI Taxonomy" id="1987501"/>
    <lineage>
        <taxon>Bacteria</taxon>
        <taxon>Bacillati</taxon>
        <taxon>Bacillota</taxon>
        <taxon>Clostridia</taxon>
        <taxon>Eubacteriales</taxon>
        <taxon>Oscillospiraceae</taxon>
        <taxon>Massiliimalia</taxon>
    </lineage>
</organism>
<dbReference type="CDD" id="cd06225">
    <property type="entry name" value="HAMP"/>
    <property type="match status" value="1"/>
</dbReference>
<evidence type="ECO:0000256" key="3">
    <source>
        <dbReference type="ARBA" id="ARBA00022679"/>
    </source>
</evidence>
<dbReference type="InterPro" id="IPR010559">
    <property type="entry name" value="Sig_transdc_His_kin_internal"/>
</dbReference>
<evidence type="ECO:0000256" key="5">
    <source>
        <dbReference type="SAM" id="Coils"/>
    </source>
</evidence>
<evidence type="ECO:0000313" key="9">
    <source>
        <dbReference type="Proteomes" id="UP000632659"/>
    </source>
</evidence>
<accession>A0A8J6TQK8</accession>
<feature type="transmembrane region" description="Helical" evidence="6">
    <location>
        <begin position="324"/>
        <end position="342"/>
    </location>
</feature>
<keyword evidence="5" id="KW-0175">Coiled coil</keyword>
<evidence type="ECO:0000256" key="2">
    <source>
        <dbReference type="ARBA" id="ARBA00022553"/>
    </source>
</evidence>
<dbReference type="Proteomes" id="UP000632659">
    <property type="component" value="Unassembled WGS sequence"/>
</dbReference>
<gene>
    <name evidence="8" type="ORF">H8702_09230</name>
</gene>
<dbReference type="PANTHER" id="PTHR34220:SF7">
    <property type="entry name" value="SENSOR HISTIDINE KINASE YPDA"/>
    <property type="match status" value="1"/>
</dbReference>
<feature type="coiled-coil region" evidence="5">
    <location>
        <begin position="379"/>
        <end position="425"/>
    </location>
</feature>
<dbReference type="GO" id="GO:0000155">
    <property type="term" value="F:phosphorelay sensor kinase activity"/>
    <property type="evidence" value="ECO:0007669"/>
    <property type="project" value="InterPro"/>
</dbReference>
<keyword evidence="6" id="KW-1133">Transmembrane helix</keyword>
<dbReference type="Gene3D" id="6.10.340.10">
    <property type="match status" value="1"/>
</dbReference>
<evidence type="ECO:0000313" key="8">
    <source>
        <dbReference type="EMBL" id="MBC8611289.1"/>
    </source>
</evidence>
<dbReference type="SUPFAM" id="SSF55874">
    <property type="entry name" value="ATPase domain of HSP90 chaperone/DNA topoisomerase II/histidine kinase"/>
    <property type="match status" value="1"/>
</dbReference>
<dbReference type="EMBL" id="JACRTL010000005">
    <property type="protein sequence ID" value="MBC8611289.1"/>
    <property type="molecule type" value="Genomic_DNA"/>
</dbReference>
<comment type="caution">
    <text evidence="8">The sequence shown here is derived from an EMBL/GenBank/DDBJ whole genome shotgun (WGS) entry which is preliminary data.</text>
</comment>
<dbReference type="OrthoDB" id="138378at2"/>
<evidence type="ECO:0000256" key="6">
    <source>
        <dbReference type="SAM" id="Phobius"/>
    </source>
</evidence>
<dbReference type="InterPro" id="IPR003660">
    <property type="entry name" value="HAMP_dom"/>
</dbReference>
<evidence type="ECO:0000256" key="1">
    <source>
        <dbReference type="ARBA" id="ARBA00004370"/>
    </source>
</evidence>
<dbReference type="RefSeq" id="WP_158662526.1">
    <property type="nucleotide sequence ID" value="NZ_FYDD01000002.1"/>
</dbReference>
<keyword evidence="3" id="KW-0808">Transferase</keyword>
<dbReference type="PROSITE" id="PS50885">
    <property type="entry name" value="HAMP"/>
    <property type="match status" value="1"/>
</dbReference>
<dbReference type="SMART" id="SM00304">
    <property type="entry name" value="HAMP"/>
    <property type="match status" value="1"/>
</dbReference>
<evidence type="ECO:0000256" key="4">
    <source>
        <dbReference type="ARBA" id="ARBA00022777"/>
    </source>
</evidence>
<name>A0A8J6TQK8_9FIRM</name>
<dbReference type="InterPro" id="IPR003594">
    <property type="entry name" value="HATPase_dom"/>
</dbReference>
<sequence>MIKKLSDFYHMHFGNHFFLRLMIINFLLTVFLIGLMTVVIIRNVKTLLTDQAIHHNFQALETIDTHFEDQNKSFKKILNGFYSNSMGNTIGNTDAVNAVKYLFEEPELSTLTFSDKVDIRRGLNSYMAEYGLPIDNDINDILLVGMDQEYLATSRNRSAYSKTQYYKQISAEISRSVFDDNKNINGQKIHFLTPSDFQRENTPPKVYVLYDYIRKTENTSQYNGLLAAAYSPDFIKTVYNQFSPYLLGDILILTQENQVIFDSSEQYYTSLPEALVQYQDHETGTQKTDQYIINTISNPEFGYYVVGLISNADLNHYANRLNPLIFVITSICISLILVLGYMSTKRLLGRIFTINRTLVEIEHGNLNARADVPGSNDEIKQIATNLNHMSEKLQEYIQKEYTIQLERTNAELKQKTAELYALQTQIDPHFLYNTLEAIRMGAIKSQDRETADMIKELAKLFRNSAKGSLVGTVGEEMAYCRAYLSLFSIRYQDRFTVAYEMTPETKGIAILTHLLQPIVENTIIHGVDLSKDNNWIRITAKIEQEALVISVSDTGKGMSAQRLFEVQQGLEECDQVDYGKIGLYNVQNRIRMIYGEGCGLSIQSIEGIGTCVTMRLSIRTKEELLEDVQGAGRR</sequence>
<proteinExistence type="predicted"/>
<dbReference type="InterPro" id="IPR036890">
    <property type="entry name" value="HATPase_C_sf"/>
</dbReference>
<keyword evidence="4 8" id="KW-0418">Kinase</keyword>
<dbReference type="PANTHER" id="PTHR34220">
    <property type="entry name" value="SENSOR HISTIDINE KINASE YPDA"/>
    <property type="match status" value="1"/>
</dbReference>
<protein>
    <submittedName>
        <fullName evidence="8">Histidine kinase</fullName>
    </submittedName>
</protein>
<feature type="domain" description="HAMP" evidence="7">
    <location>
        <begin position="345"/>
        <end position="398"/>
    </location>
</feature>
<dbReference type="SUPFAM" id="SSF158472">
    <property type="entry name" value="HAMP domain-like"/>
    <property type="match status" value="1"/>
</dbReference>
<dbReference type="Gene3D" id="3.30.565.10">
    <property type="entry name" value="Histidine kinase-like ATPase, C-terminal domain"/>
    <property type="match status" value="1"/>
</dbReference>
<evidence type="ECO:0000259" key="7">
    <source>
        <dbReference type="PROSITE" id="PS50885"/>
    </source>
</evidence>
<keyword evidence="6" id="KW-0472">Membrane</keyword>
<keyword evidence="9" id="KW-1185">Reference proteome</keyword>
<dbReference type="SMART" id="SM00387">
    <property type="entry name" value="HATPase_c"/>
    <property type="match status" value="1"/>
</dbReference>
<keyword evidence="2" id="KW-0597">Phosphoprotein</keyword>
<dbReference type="Pfam" id="PF06580">
    <property type="entry name" value="His_kinase"/>
    <property type="match status" value="1"/>
</dbReference>
<comment type="subcellular location">
    <subcellularLocation>
        <location evidence="1">Membrane</location>
    </subcellularLocation>
</comment>
<dbReference type="AlphaFoldDB" id="A0A8J6TQK8"/>
<keyword evidence="6" id="KW-0812">Transmembrane</keyword>